<evidence type="ECO:0000256" key="1">
    <source>
        <dbReference type="ARBA" id="ARBA00004141"/>
    </source>
</evidence>
<dbReference type="HAMAP" id="MF_00038">
    <property type="entry name" value="MraY"/>
    <property type="match status" value="1"/>
</dbReference>
<feature type="binding site" evidence="9">
    <location>
        <position position="226"/>
    </location>
    <ligand>
        <name>Mg(2+)</name>
        <dbReference type="ChEBI" id="CHEBI:18420"/>
    </ligand>
</feature>
<feature type="transmembrane region" description="Helical" evidence="7">
    <location>
        <begin position="54"/>
        <end position="72"/>
    </location>
</feature>
<feature type="transmembrane region" description="Helical" evidence="7">
    <location>
        <begin position="174"/>
        <end position="192"/>
    </location>
</feature>
<gene>
    <name evidence="7 10" type="primary">mraY</name>
    <name evidence="10" type="ORF">MM817_00008</name>
</gene>
<keyword evidence="5 7" id="KW-1133">Transmembrane helix</keyword>
<evidence type="ECO:0000256" key="5">
    <source>
        <dbReference type="ARBA" id="ARBA00022989"/>
    </source>
</evidence>
<dbReference type="AlphaFoldDB" id="A0A9X1V6D0"/>
<feature type="binding site" evidence="9">
    <location>
        <position position="166"/>
    </location>
    <ligand>
        <name>Mg(2+)</name>
        <dbReference type="ChEBI" id="CHEBI:18420"/>
    </ligand>
</feature>
<dbReference type="InterPro" id="IPR018480">
    <property type="entry name" value="PNAcMuramoyl-5peptid_Trfase_CS"/>
</dbReference>
<evidence type="ECO:0000313" key="10">
    <source>
        <dbReference type="EMBL" id="MCI0181774.1"/>
    </source>
</evidence>
<keyword evidence="7" id="KW-0132">Cell division</keyword>
<comment type="function">
    <text evidence="7">Catalyzes the initial step of the lipid cycle reactions in the biosynthesis of the cell wall peptidoglycan: transfers peptidoglycan precursor phospho-MurNAc-pentapeptide from UDP-MurNAc-pentapeptide onto the lipid carrier undecaprenyl phosphate, yielding undecaprenyl-pyrophosphoryl-MurNAc-pentapeptide, known as lipid I.</text>
</comment>
<evidence type="ECO:0000256" key="2">
    <source>
        <dbReference type="ARBA" id="ARBA00005583"/>
    </source>
</evidence>
<dbReference type="GO" id="GO:0008963">
    <property type="term" value="F:phospho-N-acetylmuramoyl-pentapeptide-transferase activity"/>
    <property type="evidence" value="ECO:0007669"/>
    <property type="project" value="UniProtKB-UniRule"/>
</dbReference>
<feature type="transmembrane region" description="Helical" evidence="7">
    <location>
        <begin position="6"/>
        <end position="28"/>
    </location>
</feature>
<dbReference type="GO" id="GO:0046872">
    <property type="term" value="F:metal ion binding"/>
    <property type="evidence" value="ECO:0007669"/>
    <property type="project" value="UniProtKB-KW"/>
</dbReference>
<dbReference type="GO" id="GO:0008360">
    <property type="term" value="P:regulation of cell shape"/>
    <property type="evidence" value="ECO:0007669"/>
    <property type="project" value="UniProtKB-KW"/>
</dbReference>
<evidence type="ECO:0000256" key="9">
    <source>
        <dbReference type="PIRSR" id="PIRSR600715-1"/>
    </source>
</evidence>
<evidence type="ECO:0000256" key="7">
    <source>
        <dbReference type="HAMAP-Rule" id="MF_00038"/>
    </source>
</evidence>
<keyword evidence="6 7" id="KW-0472">Membrane</keyword>
<comment type="cofactor">
    <cofactor evidence="7 9">
        <name>Mg(2+)</name>
        <dbReference type="ChEBI" id="CHEBI:18420"/>
    </cofactor>
</comment>
<dbReference type="GO" id="GO:0051301">
    <property type="term" value="P:cell division"/>
    <property type="evidence" value="ECO:0007669"/>
    <property type="project" value="UniProtKB-KW"/>
</dbReference>
<comment type="subcellular location">
    <subcellularLocation>
        <location evidence="7">Cell membrane</location>
        <topology evidence="7">Multi-pass membrane protein</topology>
    </subcellularLocation>
    <subcellularLocation>
        <location evidence="1">Membrane</location>
        <topology evidence="1">Multi-pass membrane protein</topology>
    </subcellularLocation>
</comment>
<dbReference type="CDD" id="cd06852">
    <property type="entry name" value="GT_MraY"/>
    <property type="match status" value="1"/>
</dbReference>
<evidence type="ECO:0000313" key="11">
    <source>
        <dbReference type="Proteomes" id="UP001139263"/>
    </source>
</evidence>
<evidence type="ECO:0000256" key="4">
    <source>
        <dbReference type="ARBA" id="ARBA00022692"/>
    </source>
</evidence>
<protein>
    <recommendedName>
        <fullName evidence="7 8">Phospho-N-acetylmuramoyl-pentapeptide-transferase</fullName>
        <ecNumber evidence="7 8">2.7.8.13</ecNumber>
    </recommendedName>
    <alternativeName>
        <fullName evidence="7">UDP-MurNAc-pentapeptide phosphotransferase</fullName>
    </alternativeName>
</protein>
<comment type="caution">
    <text evidence="10">The sequence shown here is derived from an EMBL/GenBank/DDBJ whole genome shotgun (WGS) entry which is preliminary data.</text>
</comment>
<dbReference type="PROSITE" id="PS01348">
    <property type="entry name" value="MRAY_2"/>
    <property type="match status" value="1"/>
</dbReference>
<evidence type="ECO:0000256" key="6">
    <source>
        <dbReference type="ARBA" id="ARBA00023136"/>
    </source>
</evidence>
<dbReference type="GO" id="GO:0071555">
    <property type="term" value="P:cell wall organization"/>
    <property type="evidence" value="ECO:0007669"/>
    <property type="project" value="UniProtKB-KW"/>
</dbReference>
<dbReference type="PANTHER" id="PTHR22926:SF5">
    <property type="entry name" value="PHOSPHO-N-ACETYLMURAMOYL-PENTAPEPTIDE-TRANSFERASE HOMOLOG"/>
    <property type="match status" value="1"/>
</dbReference>
<dbReference type="EC" id="2.7.8.13" evidence="7 8"/>
<feature type="transmembrane region" description="Helical" evidence="7">
    <location>
        <begin position="295"/>
        <end position="317"/>
    </location>
</feature>
<accession>A0A9X1V6D0</accession>
<keyword evidence="7 9" id="KW-0479">Metal-binding</keyword>
<evidence type="ECO:0000256" key="8">
    <source>
        <dbReference type="NCBIfam" id="TIGR00445"/>
    </source>
</evidence>
<dbReference type="NCBIfam" id="TIGR00445">
    <property type="entry name" value="mraY"/>
    <property type="match status" value="1"/>
</dbReference>
<dbReference type="Pfam" id="PF00953">
    <property type="entry name" value="Glycos_transf_4"/>
    <property type="match status" value="1"/>
</dbReference>
<organism evidence="10 11">
    <name type="scientific">Sulfoacidibacillus ferrooxidans</name>
    <dbReference type="NCBI Taxonomy" id="2005001"/>
    <lineage>
        <taxon>Bacteria</taxon>
        <taxon>Bacillati</taxon>
        <taxon>Bacillota</taxon>
        <taxon>Bacilli</taxon>
        <taxon>Bacillales</taxon>
        <taxon>Alicyclobacillaceae</taxon>
        <taxon>Sulfoacidibacillus</taxon>
    </lineage>
</organism>
<feature type="transmembrane region" description="Helical" evidence="7">
    <location>
        <begin position="78"/>
        <end position="96"/>
    </location>
</feature>
<name>A0A9X1V6D0_9BACL</name>
<keyword evidence="7" id="KW-0961">Cell wall biogenesis/degradation</keyword>
<keyword evidence="7 9" id="KW-0460">Magnesium</keyword>
<dbReference type="RefSeq" id="WP_241711408.1">
    <property type="nucleotide sequence ID" value="NZ_JALBUF010000001.1"/>
</dbReference>
<feature type="transmembrane region" description="Helical" evidence="7">
    <location>
        <begin position="198"/>
        <end position="215"/>
    </location>
</feature>
<evidence type="ECO:0000256" key="3">
    <source>
        <dbReference type="ARBA" id="ARBA00022679"/>
    </source>
</evidence>
<keyword evidence="7" id="KW-0133">Cell shape</keyword>
<keyword evidence="3 7" id="KW-0808">Transferase</keyword>
<feature type="transmembrane region" description="Helical" evidence="7">
    <location>
        <begin position="148"/>
        <end position="167"/>
    </location>
</feature>
<keyword evidence="7" id="KW-1003">Cell membrane</keyword>
<keyword evidence="11" id="KW-1185">Reference proteome</keyword>
<dbReference type="InterPro" id="IPR000715">
    <property type="entry name" value="Glycosyl_transferase_4"/>
</dbReference>
<feature type="transmembrane region" description="Helical" evidence="7">
    <location>
        <begin position="248"/>
        <end position="274"/>
    </location>
</feature>
<keyword evidence="7" id="KW-0131">Cell cycle</keyword>
<dbReference type="InterPro" id="IPR003524">
    <property type="entry name" value="PNAcMuramoyl-5peptid_Trfase"/>
</dbReference>
<dbReference type="EMBL" id="JALBUF010000001">
    <property type="protein sequence ID" value="MCI0181774.1"/>
    <property type="molecule type" value="Genomic_DNA"/>
</dbReference>
<dbReference type="PANTHER" id="PTHR22926">
    <property type="entry name" value="PHOSPHO-N-ACETYLMURAMOYL-PENTAPEPTIDE-TRANSFERASE"/>
    <property type="match status" value="1"/>
</dbReference>
<dbReference type="GO" id="GO:0009252">
    <property type="term" value="P:peptidoglycan biosynthetic process"/>
    <property type="evidence" value="ECO:0007669"/>
    <property type="project" value="UniProtKB-UniRule"/>
</dbReference>
<comment type="pathway">
    <text evidence="7">Cell wall biogenesis; peptidoglycan biosynthesis.</text>
</comment>
<keyword evidence="7" id="KW-0573">Peptidoglycan synthesis</keyword>
<dbReference type="Proteomes" id="UP001139263">
    <property type="component" value="Unassembled WGS sequence"/>
</dbReference>
<dbReference type="PROSITE" id="PS01347">
    <property type="entry name" value="MRAY_1"/>
    <property type="match status" value="1"/>
</dbReference>
<comment type="similarity">
    <text evidence="2 7">Belongs to the glycosyltransferase 4 family. MraY subfamily.</text>
</comment>
<comment type="catalytic activity">
    <reaction evidence="7">
        <text>UDP-N-acetyl-alpha-D-muramoyl-L-alanyl-gamma-D-glutamyl-meso-2,6-diaminopimeloyl-D-alanyl-D-alanine + di-trans,octa-cis-undecaprenyl phosphate = di-trans,octa-cis-undecaprenyl diphospho-N-acetyl-alpha-D-muramoyl-L-alanyl-D-glutamyl-meso-2,6-diaminopimeloyl-D-alanyl-D-alanine + UMP</text>
        <dbReference type="Rhea" id="RHEA:28386"/>
        <dbReference type="ChEBI" id="CHEBI:57865"/>
        <dbReference type="ChEBI" id="CHEBI:60392"/>
        <dbReference type="ChEBI" id="CHEBI:61386"/>
        <dbReference type="ChEBI" id="CHEBI:61387"/>
        <dbReference type="EC" id="2.7.8.13"/>
    </reaction>
</comment>
<reference evidence="10" key="1">
    <citation type="submission" date="2022-03" db="EMBL/GenBank/DDBJ databases">
        <title>Draft Genome Sequence of Firmicute Strain S0AB, a Heterotrophic Iron/Sulfur-Oxidizing Extreme Acidophile.</title>
        <authorList>
            <person name="Vergara E."/>
            <person name="Pakostova E."/>
            <person name="Johnson D.B."/>
            <person name="Holmes D.S."/>
        </authorList>
    </citation>
    <scope>NUCLEOTIDE SEQUENCE</scope>
    <source>
        <strain evidence="10">S0AB</strain>
    </source>
</reference>
<keyword evidence="4 7" id="KW-0812">Transmembrane</keyword>
<sequence>MDAQSLSWVLVVAFAIVVLLGPIVIPLLHRFKFGQAIRAEGPARHQKKSGTPTMGGLMIIISVVFTAMRFSNSPTTDILLFAMVGFGVIGLLDDGIKVIRHRNLGLTALQKIILQVIVVVLFYLFLYIRGWHFELFIPGFNTALQLGPFYLVFLTFFMIGTANAVNITDGLDGLATGTTAIAFGAFAAMAWWESQWNVSVFAMATVGALLGFLVYNRHPAKVFMGDTGSLALGGGLAAAAVLTRSEIWLALVGGIFVIEALSVIIQVISFQSFGRRIFRMSPLHHHFELVGWSEWRVVTIFWLFGLAMSLAALYLYVR</sequence>
<proteinExistence type="inferred from homology"/>
<feature type="transmembrane region" description="Helical" evidence="7">
    <location>
        <begin position="108"/>
        <end position="128"/>
    </location>
</feature>
<dbReference type="GO" id="GO:0005886">
    <property type="term" value="C:plasma membrane"/>
    <property type="evidence" value="ECO:0007669"/>
    <property type="project" value="UniProtKB-SubCell"/>
</dbReference>
<dbReference type="Pfam" id="PF10555">
    <property type="entry name" value="MraY_sig1"/>
    <property type="match status" value="1"/>
</dbReference>